<name>A0A7W4W290_9GAMM</name>
<sequence>MLRKLQQFFTEQMAPQDSGDVEHRLRLATAALLIELSKADFEQDSSEREAIEQLLQRDHGVTADEIETLMALAEEQFAEDNAYHPYTSLINEHFSPEQKVALIDTLWQVAIADGEISKYEDHLIRKISKLIYVPHREFIRSKLKVTENGH</sequence>
<dbReference type="Pfam" id="PF05099">
    <property type="entry name" value="TerB"/>
    <property type="match status" value="1"/>
</dbReference>
<feature type="domain" description="Co-chaperone DjlA N-terminal" evidence="1">
    <location>
        <begin position="26"/>
        <end position="142"/>
    </location>
</feature>
<proteinExistence type="predicted"/>
<organism evidence="2 3">
    <name type="scientific">Litorivivens lipolytica</name>
    <dbReference type="NCBI Taxonomy" id="1524264"/>
    <lineage>
        <taxon>Bacteria</taxon>
        <taxon>Pseudomonadati</taxon>
        <taxon>Pseudomonadota</taxon>
        <taxon>Gammaproteobacteria</taxon>
        <taxon>Litorivivens</taxon>
    </lineage>
</organism>
<dbReference type="CDD" id="cd07313">
    <property type="entry name" value="terB_like_2"/>
    <property type="match status" value="1"/>
</dbReference>
<dbReference type="AlphaFoldDB" id="A0A7W4W290"/>
<evidence type="ECO:0000259" key="1">
    <source>
        <dbReference type="Pfam" id="PF05099"/>
    </source>
</evidence>
<dbReference type="Gene3D" id="1.10.3680.10">
    <property type="entry name" value="TerB-like"/>
    <property type="match status" value="1"/>
</dbReference>
<dbReference type="Proteomes" id="UP000537130">
    <property type="component" value="Unassembled WGS sequence"/>
</dbReference>
<evidence type="ECO:0000313" key="2">
    <source>
        <dbReference type="EMBL" id="MBB3046056.1"/>
    </source>
</evidence>
<dbReference type="RefSeq" id="WP_183408766.1">
    <property type="nucleotide sequence ID" value="NZ_JACHWY010000001.1"/>
</dbReference>
<evidence type="ECO:0000313" key="3">
    <source>
        <dbReference type="Proteomes" id="UP000537130"/>
    </source>
</evidence>
<protein>
    <submittedName>
        <fullName evidence="2">Putative tellurite resistance protein B-like protein</fullName>
    </submittedName>
</protein>
<accession>A0A7W4W290</accession>
<dbReference type="InterPro" id="IPR007791">
    <property type="entry name" value="DjlA_N"/>
</dbReference>
<dbReference type="SUPFAM" id="SSF158682">
    <property type="entry name" value="TerB-like"/>
    <property type="match status" value="1"/>
</dbReference>
<dbReference type="InterPro" id="IPR029024">
    <property type="entry name" value="TerB-like"/>
</dbReference>
<comment type="caution">
    <text evidence="2">The sequence shown here is derived from an EMBL/GenBank/DDBJ whole genome shotgun (WGS) entry which is preliminary data.</text>
</comment>
<dbReference type="EMBL" id="JACHWY010000001">
    <property type="protein sequence ID" value="MBB3046056.1"/>
    <property type="molecule type" value="Genomic_DNA"/>
</dbReference>
<keyword evidence="3" id="KW-1185">Reference proteome</keyword>
<reference evidence="2 3" key="1">
    <citation type="submission" date="2020-08" db="EMBL/GenBank/DDBJ databases">
        <title>Genomic Encyclopedia of Type Strains, Phase III (KMG-III): the genomes of soil and plant-associated and newly described type strains.</title>
        <authorList>
            <person name="Whitman W."/>
        </authorList>
    </citation>
    <scope>NUCLEOTIDE SEQUENCE [LARGE SCALE GENOMIC DNA]</scope>
    <source>
        <strain evidence="2 3">CECT 8654</strain>
    </source>
</reference>
<gene>
    <name evidence="2" type="ORF">FHR99_000292</name>
</gene>